<dbReference type="PANTHER" id="PTHR43827">
    <property type="entry name" value="2,5-DIKETO-D-GLUCONIC ACID REDUCTASE"/>
    <property type="match status" value="1"/>
</dbReference>
<dbReference type="InterPro" id="IPR020471">
    <property type="entry name" value="AKR"/>
</dbReference>
<dbReference type="PANTHER" id="PTHR43827:SF3">
    <property type="entry name" value="NADP-DEPENDENT OXIDOREDUCTASE DOMAIN-CONTAINING PROTEIN"/>
    <property type="match status" value="1"/>
</dbReference>
<evidence type="ECO:0000256" key="2">
    <source>
        <dbReference type="ARBA" id="ARBA00012845"/>
    </source>
</evidence>
<reference evidence="9 10" key="1">
    <citation type="submission" date="2013-03" db="EMBL/GenBank/DDBJ databases">
        <title>The Genome Sequence of Exophiala aquamarina CBS 119918.</title>
        <authorList>
            <consortium name="The Broad Institute Genomics Platform"/>
            <person name="Cuomo C."/>
            <person name="de Hoog S."/>
            <person name="Gorbushina A."/>
            <person name="Walker B."/>
            <person name="Young S.K."/>
            <person name="Zeng Q."/>
            <person name="Gargeya S."/>
            <person name="Fitzgerald M."/>
            <person name="Haas B."/>
            <person name="Abouelleil A."/>
            <person name="Allen A.W."/>
            <person name="Alvarado L."/>
            <person name="Arachchi H.M."/>
            <person name="Berlin A.M."/>
            <person name="Chapman S.B."/>
            <person name="Gainer-Dewar J."/>
            <person name="Goldberg J."/>
            <person name="Griggs A."/>
            <person name="Gujja S."/>
            <person name="Hansen M."/>
            <person name="Howarth C."/>
            <person name="Imamovic A."/>
            <person name="Ireland A."/>
            <person name="Larimer J."/>
            <person name="McCowan C."/>
            <person name="Murphy C."/>
            <person name="Pearson M."/>
            <person name="Poon T.W."/>
            <person name="Priest M."/>
            <person name="Roberts A."/>
            <person name="Saif S."/>
            <person name="Shea T."/>
            <person name="Sisk P."/>
            <person name="Sykes S."/>
            <person name="Wortman J."/>
            <person name="Nusbaum C."/>
            <person name="Birren B."/>
        </authorList>
    </citation>
    <scope>NUCLEOTIDE SEQUENCE [LARGE SCALE GENOMIC DNA]</scope>
    <source>
        <strain evidence="9 10">CBS 119918</strain>
    </source>
</reference>
<accession>A0A072P1D8</accession>
<dbReference type="PROSITE" id="PS00798">
    <property type="entry name" value="ALDOKETO_REDUCTASE_1"/>
    <property type="match status" value="1"/>
</dbReference>
<evidence type="ECO:0000313" key="9">
    <source>
        <dbReference type="EMBL" id="KEF53492.1"/>
    </source>
</evidence>
<proteinExistence type="inferred from homology"/>
<comment type="similarity">
    <text evidence="1">Belongs to the aldo/keto reductase family.</text>
</comment>
<keyword evidence="4" id="KW-0560">Oxidoreductase</keyword>
<comment type="caution">
    <text evidence="9">The sequence shown here is derived from an EMBL/GenBank/DDBJ whole genome shotgun (WGS) entry which is preliminary data.</text>
</comment>
<dbReference type="EMBL" id="AMGV01000013">
    <property type="protein sequence ID" value="KEF53492.1"/>
    <property type="molecule type" value="Genomic_DNA"/>
</dbReference>
<dbReference type="GeneID" id="25285371"/>
<evidence type="ECO:0000256" key="5">
    <source>
        <dbReference type="ARBA" id="ARBA00025065"/>
    </source>
</evidence>
<evidence type="ECO:0000256" key="7">
    <source>
        <dbReference type="ARBA" id="ARBA00049485"/>
    </source>
</evidence>
<dbReference type="OrthoDB" id="416253at2759"/>
<dbReference type="Proteomes" id="UP000027920">
    <property type="component" value="Unassembled WGS sequence"/>
</dbReference>
<feature type="domain" description="NADP-dependent oxidoreductase" evidence="8">
    <location>
        <begin position="37"/>
        <end position="86"/>
    </location>
</feature>
<dbReference type="RefSeq" id="XP_013256082.1">
    <property type="nucleotide sequence ID" value="XM_013400628.1"/>
</dbReference>
<dbReference type="VEuPathDB" id="FungiDB:A1O9_10467"/>
<evidence type="ECO:0000259" key="8">
    <source>
        <dbReference type="Pfam" id="PF00248"/>
    </source>
</evidence>
<dbReference type="STRING" id="1182545.A0A072P1D8"/>
<evidence type="ECO:0000256" key="6">
    <source>
        <dbReference type="ARBA" id="ARBA00047534"/>
    </source>
</evidence>
<dbReference type="InterPro" id="IPR023210">
    <property type="entry name" value="NADP_OxRdtase_dom"/>
</dbReference>
<dbReference type="Pfam" id="PF00248">
    <property type="entry name" value="Aldo_ket_red"/>
    <property type="match status" value="1"/>
</dbReference>
<protein>
    <recommendedName>
        <fullName evidence="2">D-xylose reductase [NAD(P)H]</fullName>
        <ecNumber evidence="2">1.1.1.307</ecNumber>
    </recommendedName>
</protein>
<evidence type="ECO:0000313" key="10">
    <source>
        <dbReference type="Proteomes" id="UP000027920"/>
    </source>
</evidence>
<dbReference type="HOGENOM" id="CLU_2359744_0_0_1"/>
<evidence type="ECO:0000256" key="1">
    <source>
        <dbReference type="ARBA" id="ARBA00007905"/>
    </source>
</evidence>
<name>A0A072P1D8_9EURO</name>
<evidence type="ECO:0000256" key="3">
    <source>
        <dbReference type="ARBA" id="ARBA00022857"/>
    </source>
</evidence>
<comment type="function">
    <text evidence="5">Catalyzes the initial reaction in the xylose utilization pathway by reducing D-xylose into xylitol. Xylose is a major component of hemicelluloses such as xylan. Most fungi utilize D-xylose via three enzymatic reactions, xylose reductase (XR), xylitol dehydrogenase (XDH), and xylulokinase, to form xylulose 5-phosphate, which enters pentose phosphate pathway.</text>
</comment>
<dbReference type="Gene3D" id="3.20.20.100">
    <property type="entry name" value="NADP-dependent oxidoreductase domain"/>
    <property type="match status" value="1"/>
</dbReference>
<gene>
    <name evidence="9" type="ORF">A1O9_10467</name>
</gene>
<evidence type="ECO:0000256" key="4">
    <source>
        <dbReference type="ARBA" id="ARBA00023002"/>
    </source>
</evidence>
<keyword evidence="10" id="KW-1185">Reference proteome</keyword>
<dbReference type="AlphaFoldDB" id="A0A072P1D8"/>
<dbReference type="GO" id="GO:0016616">
    <property type="term" value="F:oxidoreductase activity, acting on the CH-OH group of donors, NAD or NADP as acceptor"/>
    <property type="evidence" value="ECO:0007669"/>
    <property type="project" value="UniProtKB-ARBA"/>
</dbReference>
<keyword evidence="3" id="KW-0521">NADP</keyword>
<dbReference type="InterPro" id="IPR018170">
    <property type="entry name" value="Aldo/ket_reductase_CS"/>
</dbReference>
<comment type="catalytic activity">
    <reaction evidence="7">
        <text>xylitol + NAD(+) = D-xylose + NADH + H(+)</text>
        <dbReference type="Rhea" id="RHEA:27441"/>
        <dbReference type="ChEBI" id="CHEBI:15378"/>
        <dbReference type="ChEBI" id="CHEBI:17151"/>
        <dbReference type="ChEBI" id="CHEBI:53455"/>
        <dbReference type="ChEBI" id="CHEBI:57540"/>
        <dbReference type="ChEBI" id="CHEBI:57945"/>
        <dbReference type="EC" id="1.1.1.307"/>
    </reaction>
</comment>
<dbReference type="EC" id="1.1.1.307" evidence="2"/>
<dbReference type="InterPro" id="IPR036812">
    <property type="entry name" value="NAD(P)_OxRdtase_dom_sf"/>
</dbReference>
<sequence length="96" mass="9900">MIPGTNPWFIESASGFRIPGPGLGTFDTQGSGDGRCMQAVKEGILAGYRHIDTAALYGCEGEVGEGIRASSVAREELLVCTKLSVSAKKPGGIGTV</sequence>
<comment type="catalytic activity">
    <reaction evidence="6">
        <text>xylitol + NADP(+) = D-xylose + NADPH + H(+)</text>
        <dbReference type="Rhea" id="RHEA:27445"/>
        <dbReference type="ChEBI" id="CHEBI:15378"/>
        <dbReference type="ChEBI" id="CHEBI:17151"/>
        <dbReference type="ChEBI" id="CHEBI:53455"/>
        <dbReference type="ChEBI" id="CHEBI:57783"/>
        <dbReference type="ChEBI" id="CHEBI:58349"/>
        <dbReference type="EC" id="1.1.1.307"/>
    </reaction>
</comment>
<organism evidence="9 10">
    <name type="scientific">Exophiala aquamarina CBS 119918</name>
    <dbReference type="NCBI Taxonomy" id="1182545"/>
    <lineage>
        <taxon>Eukaryota</taxon>
        <taxon>Fungi</taxon>
        <taxon>Dikarya</taxon>
        <taxon>Ascomycota</taxon>
        <taxon>Pezizomycotina</taxon>
        <taxon>Eurotiomycetes</taxon>
        <taxon>Chaetothyriomycetidae</taxon>
        <taxon>Chaetothyriales</taxon>
        <taxon>Herpotrichiellaceae</taxon>
        <taxon>Exophiala</taxon>
    </lineage>
</organism>
<dbReference type="SUPFAM" id="SSF51430">
    <property type="entry name" value="NAD(P)-linked oxidoreductase"/>
    <property type="match status" value="1"/>
</dbReference>